<keyword evidence="1" id="KW-1133">Transmembrane helix</keyword>
<dbReference type="EMBL" id="JAKKPZ010000050">
    <property type="protein sequence ID" value="KAI1706154.1"/>
    <property type="molecule type" value="Genomic_DNA"/>
</dbReference>
<comment type="caution">
    <text evidence="2">The sequence shown here is derived from an EMBL/GenBank/DDBJ whole genome shotgun (WGS) entry which is preliminary data.</text>
</comment>
<name>A0AAD4MTD7_9BILA</name>
<gene>
    <name evidence="2" type="ORF">DdX_13195</name>
</gene>
<evidence type="ECO:0000313" key="3">
    <source>
        <dbReference type="Proteomes" id="UP001201812"/>
    </source>
</evidence>
<keyword evidence="1" id="KW-0472">Membrane</keyword>
<organism evidence="2 3">
    <name type="scientific">Ditylenchus destructor</name>
    <dbReference type="NCBI Taxonomy" id="166010"/>
    <lineage>
        <taxon>Eukaryota</taxon>
        <taxon>Metazoa</taxon>
        <taxon>Ecdysozoa</taxon>
        <taxon>Nematoda</taxon>
        <taxon>Chromadorea</taxon>
        <taxon>Rhabditida</taxon>
        <taxon>Tylenchina</taxon>
        <taxon>Tylenchomorpha</taxon>
        <taxon>Sphaerularioidea</taxon>
        <taxon>Anguinidae</taxon>
        <taxon>Anguininae</taxon>
        <taxon>Ditylenchus</taxon>
    </lineage>
</organism>
<dbReference type="Proteomes" id="UP001201812">
    <property type="component" value="Unassembled WGS sequence"/>
</dbReference>
<feature type="transmembrane region" description="Helical" evidence="1">
    <location>
        <begin position="37"/>
        <end position="58"/>
    </location>
</feature>
<sequence length="172" mass="19032">MSSYFYANPMHESFPAAHRSLPPSNQPIHSALKSSSIIYLVTGLLFLPFAHSLSIYIARQDERGIYMFFFFIAYYAVAVFLALNLVPAQQGARAIAIGLLFVSAILPLIHMEIQRANGGEVRAVVGLGEENREATISRHTAKASNGIILGAWNALYWMDYGSYRRISALGSF</sequence>
<evidence type="ECO:0000256" key="1">
    <source>
        <dbReference type="SAM" id="Phobius"/>
    </source>
</evidence>
<feature type="transmembrane region" description="Helical" evidence="1">
    <location>
        <begin position="65"/>
        <end position="86"/>
    </location>
</feature>
<feature type="transmembrane region" description="Helical" evidence="1">
    <location>
        <begin position="92"/>
        <end position="109"/>
    </location>
</feature>
<proteinExistence type="predicted"/>
<accession>A0AAD4MTD7</accession>
<protein>
    <submittedName>
        <fullName evidence="2">Uncharacterized protein</fullName>
    </submittedName>
</protein>
<keyword evidence="3" id="KW-1185">Reference proteome</keyword>
<reference evidence="2" key="1">
    <citation type="submission" date="2022-01" db="EMBL/GenBank/DDBJ databases">
        <title>Genome Sequence Resource for Two Populations of Ditylenchus destructor, the Migratory Endoparasitic Phytonematode.</title>
        <authorList>
            <person name="Zhang H."/>
            <person name="Lin R."/>
            <person name="Xie B."/>
        </authorList>
    </citation>
    <scope>NUCLEOTIDE SEQUENCE</scope>
    <source>
        <strain evidence="2">BazhouSP</strain>
    </source>
</reference>
<keyword evidence="1" id="KW-0812">Transmembrane</keyword>
<dbReference type="AlphaFoldDB" id="A0AAD4MTD7"/>
<evidence type="ECO:0000313" key="2">
    <source>
        <dbReference type="EMBL" id="KAI1706154.1"/>
    </source>
</evidence>